<dbReference type="EMBL" id="UYRT01006174">
    <property type="protein sequence ID" value="VDK40006.1"/>
    <property type="molecule type" value="Genomic_DNA"/>
</dbReference>
<dbReference type="OrthoDB" id="425602at2759"/>
<organism evidence="3 4">
    <name type="scientific">Gongylonema pulchrum</name>
    <dbReference type="NCBI Taxonomy" id="637853"/>
    <lineage>
        <taxon>Eukaryota</taxon>
        <taxon>Metazoa</taxon>
        <taxon>Ecdysozoa</taxon>
        <taxon>Nematoda</taxon>
        <taxon>Chromadorea</taxon>
        <taxon>Rhabditida</taxon>
        <taxon>Spirurina</taxon>
        <taxon>Spiruromorpha</taxon>
        <taxon>Spiruroidea</taxon>
        <taxon>Gongylonematidae</taxon>
        <taxon>Gongylonema</taxon>
    </lineage>
</organism>
<reference evidence="3 4" key="1">
    <citation type="submission" date="2018-11" db="EMBL/GenBank/DDBJ databases">
        <authorList>
            <consortium name="Pathogen Informatics"/>
        </authorList>
    </citation>
    <scope>NUCLEOTIDE SEQUENCE [LARGE SCALE GENOMIC DNA]</scope>
</reference>
<dbReference type="CDD" id="cd01672">
    <property type="entry name" value="TMPK"/>
    <property type="match status" value="1"/>
</dbReference>
<name>A0A3P6PJB2_9BILA</name>
<dbReference type="GO" id="GO:0005634">
    <property type="term" value="C:nucleus"/>
    <property type="evidence" value="ECO:0007669"/>
    <property type="project" value="TreeGrafter"/>
</dbReference>
<keyword evidence="4" id="KW-1185">Reference proteome</keyword>
<feature type="domain" description="Thymidylate kinase-like" evidence="2">
    <location>
        <begin position="1"/>
        <end position="144"/>
    </location>
</feature>
<gene>
    <name evidence="3" type="ORF">GPUH_LOCUS3556</name>
</gene>
<dbReference type="GO" id="GO:0006233">
    <property type="term" value="P:dTDP biosynthetic process"/>
    <property type="evidence" value="ECO:0007669"/>
    <property type="project" value="TreeGrafter"/>
</dbReference>
<evidence type="ECO:0000313" key="4">
    <source>
        <dbReference type="Proteomes" id="UP000271098"/>
    </source>
</evidence>
<dbReference type="GO" id="GO:0006235">
    <property type="term" value="P:dTTP biosynthetic process"/>
    <property type="evidence" value="ECO:0007669"/>
    <property type="project" value="TreeGrafter"/>
</dbReference>
<dbReference type="AlphaFoldDB" id="A0A3P6PJB2"/>
<dbReference type="GO" id="GO:0004550">
    <property type="term" value="F:nucleoside diphosphate kinase activity"/>
    <property type="evidence" value="ECO:0007669"/>
    <property type="project" value="TreeGrafter"/>
</dbReference>
<comment type="similarity">
    <text evidence="1">Belongs to the thymidylate kinase family.</text>
</comment>
<proteinExistence type="inferred from homology"/>
<accession>A0A3P6PJB2</accession>
<evidence type="ECO:0000259" key="2">
    <source>
        <dbReference type="Pfam" id="PF02223"/>
    </source>
</evidence>
<dbReference type="InterPro" id="IPR027417">
    <property type="entry name" value="P-loop_NTPase"/>
</dbReference>
<dbReference type="GO" id="GO:0004798">
    <property type="term" value="F:dTMP kinase activity"/>
    <property type="evidence" value="ECO:0007669"/>
    <property type="project" value="TreeGrafter"/>
</dbReference>
<dbReference type="InterPro" id="IPR039430">
    <property type="entry name" value="Thymidylate_kin-like_dom"/>
</dbReference>
<dbReference type="Proteomes" id="UP000271098">
    <property type="component" value="Unassembled WGS sequence"/>
</dbReference>
<dbReference type="PANTHER" id="PTHR10344:SF1">
    <property type="entry name" value="THYMIDYLATE KINASE"/>
    <property type="match status" value="1"/>
</dbReference>
<dbReference type="SUPFAM" id="SSF52540">
    <property type="entry name" value="P-loop containing nucleoside triphosphate hydrolases"/>
    <property type="match status" value="1"/>
</dbReference>
<sequence>MGRFIDRYLKKEVEMDPREAHLVFAANRQGLMSTMKEKLRSGTHLIVDRYAYSGIAYTLAKGDDSITMNWAKLADFGELKPDCVVFLDLPQEKAQRRSGFGDERFETDDFQEKVYGVMKTLAADDKELWKVVDASPSVDEVAECIWKLIEPLLESASRKPFMFIGDK</sequence>
<evidence type="ECO:0000313" key="3">
    <source>
        <dbReference type="EMBL" id="VDK40006.1"/>
    </source>
</evidence>
<dbReference type="PANTHER" id="PTHR10344">
    <property type="entry name" value="THYMIDYLATE KINASE"/>
    <property type="match status" value="1"/>
</dbReference>
<evidence type="ECO:0000256" key="1">
    <source>
        <dbReference type="ARBA" id="ARBA00009776"/>
    </source>
</evidence>
<protein>
    <recommendedName>
        <fullName evidence="2">Thymidylate kinase-like domain-containing protein</fullName>
    </recommendedName>
</protein>
<dbReference type="Pfam" id="PF02223">
    <property type="entry name" value="Thymidylate_kin"/>
    <property type="match status" value="1"/>
</dbReference>
<dbReference type="GO" id="GO:0005829">
    <property type="term" value="C:cytosol"/>
    <property type="evidence" value="ECO:0007669"/>
    <property type="project" value="TreeGrafter"/>
</dbReference>
<dbReference type="GO" id="GO:0006227">
    <property type="term" value="P:dUDP biosynthetic process"/>
    <property type="evidence" value="ECO:0007669"/>
    <property type="project" value="TreeGrafter"/>
</dbReference>
<dbReference type="Gene3D" id="3.40.50.300">
    <property type="entry name" value="P-loop containing nucleotide triphosphate hydrolases"/>
    <property type="match status" value="1"/>
</dbReference>
<dbReference type="GO" id="GO:0005739">
    <property type="term" value="C:mitochondrion"/>
    <property type="evidence" value="ECO:0007669"/>
    <property type="project" value="TreeGrafter"/>
</dbReference>